<evidence type="ECO:0000313" key="3">
    <source>
        <dbReference type="Proteomes" id="UP000787419"/>
    </source>
</evidence>
<organism evidence="2 3">
    <name type="scientific">Prevotella nigrescens</name>
    <dbReference type="NCBI Taxonomy" id="28133"/>
    <lineage>
        <taxon>Bacteria</taxon>
        <taxon>Pseudomonadati</taxon>
        <taxon>Bacteroidota</taxon>
        <taxon>Bacteroidia</taxon>
        <taxon>Bacteroidales</taxon>
        <taxon>Prevotellaceae</taxon>
        <taxon>Prevotella</taxon>
    </lineage>
</organism>
<comment type="caution">
    <text evidence="2">The sequence shown here is derived from an EMBL/GenBank/DDBJ whole genome shotgun (WGS) entry which is preliminary data.</text>
</comment>
<dbReference type="EMBL" id="JABZTM010000153">
    <property type="protein sequence ID" value="MBF1447833.1"/>
    <property type="molecule type" value="Genomic_DNA"/>
</dbReference>
<feature type="region of interest" description="Disordered" evidence="1">
    <location>
        <begin position="30"/>
        <end position="59"/>
    </location>
</feature>
<accession>A0A9D5WXI1</accession>
<protein>
    <submittedName>
        <fullName evidence="2">Uncharacterized protein</fullName>
    </submittedName>
</protein>
<reference evidence="2" key="1">
    <citation type="submission" date="2020-04" db="EMBL/GenBank/DDBJ databases">
        <title>Deep metagenomics examines the oral microbiome during advanced dental caries in children, revealing novel taxa and co-occurrences with host molecules.</title>
        <authorList>
            <person name="Baker J.L."/>
            <person name="Morton J.T."/>
            <person name="Dinis M."/>
            <person name="Alvarez R."/>
            <person name="Tran N.C."/>
            <person name="Knight R."/>
            <person name="Edlund A."/>
        </authorList>
    </citation>
    <scope>NUCLEOTIDE SEQUENCE</scope>
    <source>
        <strain evidence="2">JCVI_32_bin.50</strain>
    </source>
</reference>
<evidence type="ECO:0000313" key="2">
    <source>
        <dbReference type="EMBL" id="MBF1447833.1"/>
    </source>
</evidence>
<gene>
    <name evidence="2" type="ORF">HXN55_10720</name>
</gene>
<sequence>MRTTKKRYIAPEYTVIPIDGGVGFVCTSVRPGKDGSTEDGWDEDEDEDIDGEAELDIGG</sequence>
<evidence type="ECO:0000256" key="1">
    <source>
        <dbReference type="SAM" id="MobiDB-lite"/>
    </source>
</evidence>
<feature type="compositionally biased region" description="Acidic residues" evidence="1">
    <location>
        <begin position="37"/>
        <end position="59"/>
    </location>
</feature>
<dbReference type="AlphaFoldDB" id="A0A9D5WXI1"/>
<dbReference type="Proteomes" id="UP000787419">
    <property type="component" value="Unassembled WGS sequence"/>
</dbReference>
<name>A0A9D5WXI1_9BACT</name>
<proteinExistence type="predicted"/>